<evidence type="ECO:0000313" key="6">
    <source>
        <dbReference type="Proteomes" id="UP001277471"/>
    </source>
</evidence>
<feature type="domain" description="Calcineurin-like phosphoesterase" evidence="2">
    <location>
        <begin position="1"/>
        <end position="212"/>
    </location>
</feature>
<dbReference type="PANTHER" id="PTHR42850">
    <property type="entry name" value="METALLOPHOSPHOESTERASE"/>
    <property type="match status" value="1"/>
</dbReference>
<dbReference type="GO" id="GO:0005737">
    <property type="term" value="C:cytoplasm"/>
    <property type="evidence" value="ECO:0007669"/>
    <property type="project" value="TreeGrafter"/>
</dbReference>
<dbReference type="InterPro" id="IPR029052">
    <property type="entry name" value="Metallo-depent_PP-like"/>
</dbReference>
<evidence type="ECO:0000313" key="5">
    <source>
        <dbReference type="Proteomes" id="UP000298774"/>
    </source>
</evidence>
<evidence type="ECO:0000313" key="4">
    <source>
        <dbReference type="EMBL" id="QCO10818.1"/>
    </source>
</evidence>
<dbReference type="InterPro" id="IPR024654">
    <property type="entry name" value="Calcineurin-like_PHP_lpxH"/>
</dbReference>
<dbReference type="AlphaFoldDB" id="A0A0P0EZ09"/>
<dbReference type="Pfam" id="PF12850">
    <property type="entry name" value="Metallophos_2"/>
    <property type="match status" value="1"/>
</dbReference>
<dbReference type="InterPro" id="IPR050126">
    <property type="entry name" value="Ap4A_hydrolase"/>
</dbReference>
<dbReference type="Gene3D" id="3.60.21.10">
    <property type="match status" value="1"/>
</dbReference>
<dbReference type="EMBL" id="CP032340">
    <property type="protein sequence ID" value="QCO10818.1"/>
    <property type="molecule type" value="Genomic_DNA"/>
</dbReference>
<dbReference type="Proteomes" id="UP001277471">
    <property type="component" value="Unassembled WGS sequence"/>
</dbReference>
<name>A0A0P0EZ09_AZOBR</name>
<keyword evidence="4" id="KW-0614">Plasmid</keyword>
<evidence type="ECO:0000259" key="2">
    <source>
        <dbReference type="Pfam" id="PF12850"/>
    </source>
</evidence>
<dbReference type="EMBL" id="JAWXYC010000003">
    <property type="protein sequence ID" value="MDX5952100.1"/>
    <property type="molecule type" value="Genomic_DNA"/>
</dbReference>
<proteinExistence type="inferred from homology"/>
<protein>
    <submittedName>
        <fullName evidence="3 4">Metallophosphoesterase</fullName>
    </submittedName>
</protein>
<dbReference type="PIRSF" id="PIRSF000883">
    <property type="entry name" value="Pesterase_MJ0912"/>
    <property type="match status" value="1"/>
</dbReference>
<dbReference type="RefSeq" id="WP_035677363.1">
    <property type="nucleotide sequence ID" value="NZ_CP012915.1"/>
</dbReference>
<sequence length="273" mass="30245">MRIGILSDIHANREALEATLSDMSGAGVERVVCLGDVVGYNTDPSPCIRLLREAGAVCVAGNHDRAVTRQIPTDGFSVRAIRAIAWTRKRLPPEDVAWLSALPLKTNVGEHLVAVHGALHVDRGCELVRLNSEDRMRRTAQALLVHPSGARVCAYGHTHRLGIHEYRNGELWEHDPGSEVPLRGGSCYLLNPGTVGEPRSEERRATWMLFDTGRKTVSVRRVAYDDRAAFEKTRRAGIEPRRLLSIPAPLRAALQGGLRRMGIYEMVRRVINS</sequence>
<geneLocation type="plasmid" evidence="4 5">
    <name>p1</name>
</geneLocation>
<organism evidence="4 5">
    <name type="scientific">Azospirillum brasilense</name>
    <dbReference type="NCBI Taxonomy" id="192"/>
    <lineage>
        <taxon>Bacteria</taxon>
        <taxon>Pseudomonadati</taxon>
        <taxon>Pseudomonadota</taxon>
        <taxon>Alphaproteobacteria</taxon>
        <taxon>Rhodospirillales</taxon>
        <taxon>Azospirillaceae</taxon>
        <taxon>Azospirillum</taxon>
    </lineage>
</organism>
<gene>
    <name evidence="4" type="ORF">D3868_17325</name>
    <name evidence="3" type="ORF">SIM66_12985</name>
</gene>
<evidence type="ECO:0000313" key="3">
    <source>
        <dbReference type="EMBL" id="MDX5952100.1"/>
    </source>
</evidence>
<dbReference type="Proteomes" id="UP000298774">
    <property type="component" value="Plasmid p1"/>
</dbReference>
<reference evidence="4 5" key="1">
    <citation type="submission" date="2018-09" db="EMBL/GenBank/DDBJ databases">
        <title>Whole genome based analysis of evolution and adaptive divergence in Indian and Brazilian strains of Azospirillum brasilense.</title>
        <authorList>
            <person name="Singh C."/>
            <person name="Tripathi A.K."/>
        </authorList>
    </citation>
    <scope>NUCLEOTIDE SEQUENCE [LARGE SCALE GENOMIC DNA]</scope>
    <source>
        <strain evidence="4 5">MTCC4038</strain>
        <plasmid evidence="4 5">p1</plasmid>
    </source>
</reference>
<dbReference type="InterPro" id="IPR011152">
    <property type="entry name" value="Pesterase_MJ0912"/>
</dbReference>
<dbReference type="KEGG" id="abf:AMK58_19975"/>
<dbReference type="PANTHER" id="PTHR42850:SF2">
    <property type="entry name" value="BLL5683 PROTEIN"/>
    <property type="match status" value="1"/>
</dbReference>
<accession>A0A0P0EZ09</accession>
<keyword evidence="6" id="KW-1185">Reference proteome</keyword>
<dbReference type="GO" id="GO:0016791">
    <property type="term" value="F:phosphatase activity"/>
    <property type="evidence" value="ECO:0007669"/>
    <property type="project" value="TreeGrafter"/>
</dbReference>
<reference evidence="3 6" key="2">
    <citation type="submission" date="2023-11" db="EMBL/GenBank/DDBJ databases">
        <title>MicrobeMod: A computational toolkit for identifying prokaryotic methylation and restriction-modification with nanopore sequencing.</title>
        <authorList>
            <person name="Crits-Christoph A."/>
            <person name="Kang S.C."/>
            <person name="Lee H."/>
            <person name="Ostrov N."/>
        </authorList>
    </citation>
    <scope>NUCLEOTIDE SEQUENCE [LARGE SCALE GENOMIC DNA]</scope>
    <source>
        <strain evidence="3 6">ATCC 29145</strain>
    </source>
</reference>
<dbReference type="SUPFAM" id="SSF56300">
    <property type="entry name" value="Metallo-dependent phosphatases"/>
    <property type="match status" value="1"/>
</dbReference>
<dbReference type="GeneID" id="56451378"/>
<evidence type="ECO:0000256" key="1">
    <source>
        <dbReference type="ARBA" id="ARBA00008950"/>
    </source>
</evidence>
<comment type="similarity">
    <text evidence="1">Belongs to the metallophosphoesterase superfamily. YfcE family.</text>
</comment>